<accession>A0A7M7NJX5</accession>
<feature type="transmembrane region" description="Helical" evidence="6">
    <location>
        <begin position="268"/>
        <end position="287"/>
    </location>
</feature>
<dbReference type="GO" id="GO:0033617">
    <property type="term" value="P:mitochondrial respiratory chain complex IV assembly"/>
    <property type="evidence" value="ECO:0000318"/>
    <property type="project" value="GO_Central"/>
</dbReference>
<dbReference type="GO" id="GO:0005743">
    <property type="term" value="C:mitochondrial inner membrane"/>
    <property type="evidence" value="ECO:0000318"/>
    <property type="project" value="GO_Central"/>
</dbReference>
<reference evidence="9" key="1">
    <citation type="submission" date="2015-02" db="EMBL/GenBank/DDBJ databases">
        <title>Genome sequencing for Strongylocentrotus purpuratus.</title>
        <authorList>
            <person name="Murali S."/>
            <person name="Liu Y."/>
            <person name="Vee V."/>
            <person name="English A."/>
            <person name="Wang M."/>
            <person name="Skinner E."/>
            <person name="Han Y."/>
            <person name="Muzny D.M."/>
            <person name="Worley K.C."/>
            <person name="Gibbs R.A."/>
        </authorList>
    </citation>
    <scope>NUCLEOTIDE SEQUENCE</scope>
</reference>
<dbReference type="GO" id="GO:0032979">
    <property type="term" value="P:protein insertion into mitochondrial inner membrane from matrix"/>
    <property type="evidence" value="ECO:0000318"/>
    <property type="project" value="GO_Central"/>
</dbReference>
<dbReference type="Pfam" id="PF02096">
    <property type="entry name" value="60KD_IMP"/>
    <property type="match status" value="1"/>
</dbReference>
<keyword evidence="9" id="KW-1185">Reference proteome</keyword>
<evidence type="ECO:0000259" key="7">
    <source>
        <dbReference type="Pfam" id="PF02096"/>
    </source>
</evidence>
<reference evidence="8" key="2">
    <citation type="submission" date="2021-01" db="UniProtKB">
        <authorList>
            <consortium name="EnsemblMetazoa"/>
        </authorList>
    </citation>
    <scope>IDENTIFICATION</scope>
</reference>
<comment type="subcellular location">
    <subcellularLocation>
        <location evidence="1 5">Membrane</location>
        <topology evidence="1 5">Multi-pass membrane protein</topology>
    </subcellularLocation>
</comment>
<proteinExistence type="inferred from homology"/>
<dbReference type="CDD" id="cd20069">
    <property type="entry name" value="5TM_Oxa1-like"/>
    <property type="match status" value="1"/>
</dbReference>
<dbReference type="KEGG" id="spu:115918472"/>
<dbReference type="Proteomes" id="UP000007110">
    <property type="component" value="Unassembled WGS sequence"/>
</dbReference>
<comment type="similarity">
    <text evidence="5">Belongs to the OXA1/ALB3/YidC family.</text>
</comment>
<keyword evidence="4 6" id="KW-0472">Membrane</keyword>
<dbReference type="InterPro" id="IPR001708">
    <property type="entry name" value="YidC/ALB3/OXA1/COX18"/>
</dbReference>
<dbReference type="PANTHER" id="PTHR12428:SF65">
    <property type="entry name" value="CYTOCHROME C OXIDASE ASSEMBLY PROTEIN COX18, MITOCHONDRIAL"/>
    <property type="match status" value="1"/>
</dbReference>
<evidence type="ECO:0000256" key="4">
    <source>
        <dbReference type="ARBA" id="ARBA00023136"/>
    </source>
</evidence>
<dbReference type="OMA" id="WQRKRIV"/>
<evidence type="ECO:0000313" key="8">
    <source>
        <dbReference type="EnsemblMetazoa" id="XP_030835952"/>
    </source>
</evidence>
<dbReference type="InParanoid" id="A0A7M7NJX5"/>
<dbReference type="EnsemblMetazoa" id="XM_030980092">
    <property type="protein sequence ID" value="XP_030835952"/>
    <property type="gene ID" value="LOC115918472"/>
</dbReference>
<organism evidence="8 9">
    <name type="scientific">Strongylocentrotus purpuratus</name>
    <name type="common">Purple sea urchin</name>
    <dbReference type="NCBI Taxonomy" id="7668"/>
    <lineage>
        <taxon>Eukaryota</taxon>
        <taxon>Metazoa</taxon>
        <taxon>Echinodermata</taxon>
        <taxon>Eleutherozoa</taxon>
        <taxon>Echinozoa</taxon>
        <taxon>Echinoidea</taxon>
        <taxon>Euechinoidea</taxon>
        <taxon>Echinacea</taxon>
        <taxon>Camarodonta</taxon>
        <taxon>Echinidea</taxon>
        <taxon>Strongylocentrotidae</taxon>
        <taxon>Strongylocentrotus</taxon>
    </lineage>
</organism>
<keyword evidence="3 6" id="KW-1133">Transmembrane helix</keyword>
<evidence type="ECO:0000256" key="3">
    <source>
        <dbReference type="ARBA" id="ARBA00022989"/>
    </source>
</evidence>
<evidence type="ECO:0000256" key="2">
    <source>
        <dbReference type="ARBA" id="ARBA00022692"/>
    </source>
</evidence>
<dbReference type="GO" id="GO:0032977">
    <property type="term" value="F:membrane insertase activity"/>
    <property type="evidence" value="ECO:0000318"/>
    <property type="project" value="GO_Central"/>
</dbReference>
<protein>
    <recommendedName>
        <fullName evidence="7">Membrane insertase YidC/Oxa/ALB C-terminal domain-containing protein</fullName>
    </recommendedName>
</protein>
<dbReference type="PANTHER" id="PTHR12428">
    <property type="entry name" value="OXA1"/>
    <property type="match status" value="1"/>
</dbReference>
<dbReference type="GeneID" id="115918472"/>
<sequence length="373" mass="42094">IVLLEKDKSNILSASNHLPRAQFSSYPSSSLLSRQPAAPFLQPLGVPSTRQWVRHSSTEPTTAYETLLNSQPVHFAESIFQYVHSVTGLPWWATVVATTFTLRFSLTLPLAIYSQNIRVRVENLQPEVIALAKRSFVERFAARAKQEKWSEKRAQRAFVGLVRRYSKELYVRDNCHPAKGSILFLVQLPMWIFLSLALRNMTGALSERMYVDPASIVPDLATGGTLWFPSLIVPDPTFILPVLVGVLNLSNIEMHALHKGRVTRVQRYVNNSLRTLSVVMIPIAAYMPSAMALYWSVSAFYGLGQNILLKIPSARRALGMRSSKSDTDTPFLDMRDEFLVRYLAKDGGKEKKKNEQLDELRDGEIVKSKKTDL</sequence>
<dbReference type="RefSeq" id="XP_030835952.1">
    <property type="nucleotide sequence ID" value="XM_030980092.1"/>
</dbReference>
<dbReference type="AlphaFoldDB" id="A0A7M7NJX5"/>
<keyword evidence="2 5" id="KW-0812">Transmembrane</keyword>
<evidence type="ECO:0000256" key="5">
    <source>
        <dbReference type="RuleBase" id="RU003945"/>
    </source>
</evidence>
<feature type="transmembrane region" description="Helical" evidence="6">
    <location>
        <begin position="91"/>
        <end position="113"/>
    </location>
</feature>
<name>A0A7M7NJX5_STRPU</name>
<dbReference type="InterPro" id="IPR028055">
    <property type="entry name" value="YidC/Oxa/ALB_C"/>
</dbReference>
<evidence type="ECO:0000256" key="6">
    <source>
        <dbReference type="SAM" id="Phobius"/>
    </source>
</evidence>
<evidence type="ECO:0000313" key="9">
    <source>
        <dbReference type="Proteomes" id="UP000007110"/>
    </source>
</evidence>
<feature type="transmembrane region" description="Helical" evidence="6">
    <location>
        <begin position="226"/>
        <end position="247"/>
    </location>
</feature>
<evidence type="ECO:0000256" key="1">
    <source>
        <dbReference type="ARBA" id="ARBA00004141"/>
    </source>
</evidence>
<feature type="transmembrane region" description="Helical" evidence="6">
    <location>
        <begin position="182"/>
        <end position="206"/>
    </location>
</feature>
<feature type="domain" description="Membrane insertase YidC/Oxa/ALB C-terminal" evidence="7">
    <location>
        <begin position="91"/>
        <end position="309"/>
    </location>
</feature>
<dbReference type="OrthoDB" id="2148490at2759"/>